<accession>A0A6A4WTH7</accession>
<dbReference type="Pfam" id="PF19520">
    <property type="entry name" value="Dpp_8_9_N"/>
    <property type="match status" value="1"/>
</dbReference>
<dbReference type="PANTHER" id="PTHR11731">
    <property type="entry name" value="PROTEASE FAMILY S9B,C DIPEPTIDYL-PEPTIDASE IV-RELATED"/>
    <property type="match status" value="1"/>
</dbReference>
<dbReference type="SUPFAM" id="SSF53474">
    <property type="entry name" value="alpha/beta-Hydrolases"/>
    <property type="match status" value="1"/>
</dbReference>
<evidence type="ECO:0000259" key="7">
    <source>
        <dbReference type="Pfam" id="PF19520"/>
    </source>
</evidence>
<dbReference type="InterPro" id="IPR029058">
    <property type="entry name" value="AB_hydrolase_fold"/>
</dbReference>
<dbReference type="Gene3D" id="2.140.10.30">
    <property type="entry name" value="Dipeptidylpeptidase IV, N-terminal domain"/>
    <property type="match status" value="1"/>
</dbReference>
<sequence>MSGQRSWAEMRQTLHQLRRSLSALSSRTPQHFSFRALADGRLRVYYLSARAGSENQLCYVDVPPETAVSDNVKLPWQQLFDPTFQSVRYGSRSSRAEQLQLERKRVVGCGITEYGLHEKSGRFIFTAGNSVYHVTDDSARASAVYPVEIPSTRGQPRLNPTICPANPDLLAYVEEGDIWLFNTRTESDVRLTRTHQEDDALSAGFPSYVMQEEFSRFVGFWWAPTAEDGVYRILYEEVDETHVEVLYLHTMQEGSEPEAIRYPRAGSTNATSALKLLEFRLEGPTQTVTGLTRRHLSTPLASMFPWMEYLVRVGWFDDQFVHCQLLDRSQCRLDLVLVPVALFVADDATPGPPPPPAAPVQVLLSAQTDVWINVHDIFHVIPTSDPGQVCFLWMDDTTGYTHLYRVTTQITRQPGSRSASQHPAVTKVPLTSGQWSLDSKQIWVSEKRGLVFFQGSRDTPVERHLYVTSFLQPSGKCQQLTQPGFYHNAYLDSECTALVTVQSNLSTPPSCQVWRLHSSSNSGEVQLLPAGVVLEPCSFEPPRWLPQLHSCRLRGSGDQLFAMVYPPTGFVPGRRYPTVVNVYGGPQVQVVTNTFKGYRYLRNHILAAEGYCVVCIDSRGSHNRGTKFEGHIKNRMGTVEIADQVDALHQLADRTGMIDLSRVAIQGWSYGGYLSLMGLALRPDVFKLAVPGAPVVSWSLYDTGYTERYMDLPCRNPCGYEAGAVLSYANQFPSEPNRLLIFHGLMDENVHFFHTQQLISALIRAGKPYQLQVYPNERHSLRALESSEHYELTLLTFLNNHL</sequence>
<dbReference type="GO" id="GO:0006508">
    <property type="term" value="P:proteolysis"/>
    <property type="evidence" value="ECO:0007669"/>
    <property type="project" value="UniProtKB-KW"/>
</dbReference>
<dbReference type="Proteomes" id="UP000440578">
    <property type="component" value="Unassembled WGS sequence"/>
</dbReference>
<dbReference type="InterPro" id="IPR050278">
    <property type="entry name" value="Serine_Prot_S9B/DPPIV"/>
</dbReference>
<dbReference type="SUPFAM" id="SSF82171">
    <property type="entry name" value="DPP6 N-terminal domain-like"/>
    <property type="match status" value="1"/>
</dbReference>
<keyword evidence="4" id="KW-0720">Serine protease</keyword>
<evidence type="ECO:0000259" key="5">
    <source>
        <dbReference type="Pfam" id="PF00326"/>
    </source>
</evidence>
<dbReference type="AlphaFoldDB" id="A0A6A4WTH7"/>
<comment type="caution">
    <text evidence="8">The sequence shown here is derived from an EMBL/GenBank/DDBJ whole genome shotgun (WGS) entry which is preliminary data.</text>
</comment>
<dbReference type="Pfam" id="PF00326">
    <property type="entry name" value="Peptidase_S9"/>
    <property type="match status" value="1"/>
</dbReference>
<dbReference type="EMBL" id="VIIS01000753">
    <property type="protein sequence ID" value="KAF0305391.1"/>
    <property type="molecule type" value="Genomic_DNA"/>
</dbReference>
<dbReference type="InterPro" id="IPR045785">
    <property type="entry name" value="Dpp_8/9_N"/>
</dbReference>
<evidence type="ECO:0000259" key="6">
    <source>
        <dbReference type="Pfam" id="PF00930"/>
    </source>
</evidence>
<dbReference type="InterPro" id="IPR001375">
    <property type="entry name" value="Peptidase_S9_cat"/>
</dbReference>
<gene>
    <name evidence="8" type="primary">Dpp9</name>
    <name evidence="8" type="ORF">FJT64_022929</name>
</gene>
<keyword evidence="2" id="KW-0645">Protease</keyword>
<feature type="domain" description="Dipeptidylpeptidase IV N-terminal" evidence="6">
    <location>
        <begin position="128"/>
        <end position="509"/>
    </location>
</feature>
<feature type="domain" description="Peptidase S9 prolyl oligopeptidase catalytic" evidence="5">
    <location>
        <begin position="603"/>
        <end position="802"/>
    </location>
</feature>
<dbReference type="Pfam" id="PF00930">
    <property type="entry name" value="DPPIV_N"/>
    <property type="match status" value="1"/>
</dbReference>
<dbReference type="Gene3D" id="3.40.50.1820">
    <property type="entry name" value="alpha/beta hydrolase"/>
    <property type="match status" value="1"/>
</dbReference>
<evidence type="ECO:0000256" key="4">
    <source>
        <dbReference type="ARBA" id="ARBA00022825"/>
    </source>
</evidence>
<protein>
    <submittedName>
        <fullName evidence="8">Dipeptidyl peptidase 9</fullName>
    </submittedName>
</protein>
<dbReference type="OrthoDB" id="16520at2759"/>
<dbReference type="InterPro" id="IPR002469">
    <property type="entry name" value="Peptidase_S9B_N"/>
</dbReference>
<comment type="similarity">
    <text evidence="1">Belongs to the peptidase S9B family. DPPIV subfamily.</text>
</comment>
<dbReference type="GO" id="GO:0008239">
    <property type="term" value="F:dipeptidyl-peptidase activity"/>
    <property type="evidence" value="ECO:0007669"/>
    <property type="project" value="TreeGrafter"/>
</dbReference>
<evidence type="ECO:0000313" key="8">
    <source>
        <dbReference type="EMBL" id="KAF0305391.1"/>
    </source>
</evidence>
<name>A0A6A4WTH7_AMPAM</name>
<keyword evidence="3" id="KW-0378">Hydrolase</keyword>
<dbReference type="GO" id="GO:0008236">
    <property type="term" value="F:serine-type peptidase activity"/>
    <property type="evidence" value="ECO:0007669"/>
    <property type="project" value="UniProtKB-KW"/>
</dbReference>
<feature type="domain" description="Dipeptidyl peptidase 8 /9 ,N-terminal" evidence="7">
    <location>
        <begin position="5"/>
        <end position="106"/>
    </location>
</feature>
<evidence type="ECO:0000256" key="3">
    <source>
        <dbReference type="ARBA" id="ARBA00022801"/>
    </source>
</evidence>
<reference evidence="8 9" key="1">
    <citation type="submission" date="2019-07" db="EMBL/GenBank/DDBJ databases">
        <title>Draft genome assembly of a fouling barnacle, Amphibalanus amphitrite (Darwin, 1854): The first reference genome for Thecostraca.</title>
        <authorList>
            <person name="Kim W."/>
        </authorList>
    </citation>
    <scope>NUCLEOTIDE SEQUENCE [LARGE SCALE GENOMIC DNA]</scope>
    <source>
        <strain evidence="8">SNU_AA5</strain>
        <tissue evidence="8">Soma without cirri and trophi</tissue>
    </source>
</reference>
<dbReference type="PANTHER" id="PTHR11731:SF193">
    <property type="entry name" value="DIPEPTIDYL PEPTIDASE 9"/>
    <property type="match status" value="1"/>
</dbReference>
<proteinExistence type="inferred from homology"/>
<organism evidence="8 9">
    <name type="scientific">Amphibalanus amphitrite</name>
    <name type="common">Striped barnacle</name>
    <name type="synonym">Balanus amphitrite</name>
    <dbReference type="NCBI Taxonomy" id="1232801"/>
    <lineage>
        <taxon>Eukaryota</taxon>
        <taxon>Metazoa</taxon>
        <taxon>Ecdysozoa</taxon>
        <taxon>Arthropoda</taxon>
        <taxon>Crustacea</taxon>
        <taxon>Multicrustacea</taxon>
        <taxon>Cirripedia</taxon>
        <taxon>Thoracica</taxon>
        <taxon>Thoracicalcarea</taxon>
        <taxon>Balanomorpha</taxon>
        <taxon>Balanoidea</taxon>
        <taxon>Balanidae</taxon>
        <taxon>Amphibalaninae</taxon>
        <taxon>Amphibalanus</taxon>
    </lineage>
</organism>
<evidence type="ECO:0000313" key="9">
    <source>
        <dbReference type="Proteomes" id="UP000440578"/>
    </source>
</evidence>
<keyword evidence="9" id="KW-1185">Reference proteome</keyword>
<evidence type="ECO:0000256" key="2">
    <source>
        <dbReference type="ARBA" id="ARBA00022670"/>
    </source>
</evidence>
<evidence type="ECO:0000256" key="1">
    <source>
        <dbReference type="ARBA" id="ARBA00010036"/>
    </source>
</evidence>